<gene>
    <name evidence="2" type="ORF">GCM10023116_46830</name>
</gene>
<comment type="caution">
    <text evidence="2">The sequence shown here is derived from an EMBL/GenBank/DDBJ whole genome shotgun (WGS) entry which is preliminary data.</text>
</comment>
<accession>A0ABP8VA57</accession>
<evidence type="ECO:0000313" key="2">
    <source>
        <dbReference type="EMBL" id="GAA4652399.1"/>
    </source>
</evidence>
<evidence type="ECO:0000313" key="3">
    <source>
        <dbReference type="Proteomes" id="UP001500604"/>
    </source>
</evidence>
<dbReference type="Pfam" id="PF07238">
    <property type="entry name" value="PilZ"/>
    <property type="match status" value="1"/>
</dbReference>
<dbReference type="Proteomes" id="UP001500604">
    <property type="component" value="Unassembled WGS sequence"/>
</dbReference>
<organism evidence="2 3">
    <name type="scientific">Kistimonas scapharcae</name>
    <dbReference type="NCBI Taxonomy" id="1036133"/>
    <lineage>
        <taxon>Bacteria</taxon>
        <taxon>Pseudomonadati</taxon>
        <taxon>Pseudomonadota</taxon>
        <taxon>Gammaproteobacteria</taxon>
        <taxon>Oceanospirillales</taxon>
        <taxon>Endozoicomonadaceae</taxon>
        <taxon>Kistimonas</taxon>
    </lineage>
</organism>
<sequence>MVGMAKGSILSVSIKDKAVLYESYMPFLVNGGLFIPTNKKYPMGAEVFLRLSLMDETEKIPVPGKVVWITPPGSQGNRNPGIGVQFTEANEVARTKIEAYLAGSVTSDRPTSTM</sequence>
<reference evidence="3" key="1">
    <citation type="journal article" date="2019" name="Int. J. Syst. Evol. Microbiol.">
        <title>The Global Catalogue of Microorganisms (GCM) 10K type strain sequencing project: providing services to taxonomists for standard genome sequencing and annotation.</title>
        <authorList>
            <consortium name="The Broad Institute Genomics Platform"/>
            <consortium name="The Broad Institute Genome Sequencing Center for Infectious Disease"/>
            <person name="Wu L."/>
            <person name="Ma J."/>
        </authorList>
    </citation>
    <scope>NUCLEOTIDE SEQUENCE [LARGE SCALE GENOMIC DNA]</scope>
    <source>
        <strain evidence="3">JCM 17805</strain>
    </source>
</reference>
<evidence type="ECO:0000259" key="1">
    <source>
        <dbReference type="Pfam" id="PF07238"/>
    </source>
</evidence>
<dbReference type="Gene3D" id="2.40.10.220">
    <property type="entry name" value="predicted glycosyltransferase like domains"/>
    <property type="match status" value="1"/>
</dbReference>
<dbReference type="InterPro" id="IPR009875">
    <property type="entry name" value="PilZ_domain"/>
</dbReference>
<feature type="domain" description="PilZ" evidence="1">
    <location>
        <begin position="10"/>
        <end position="102"/>
    </location>
</feature>
<name>A0ABP8VA57_9GAMM</name>
<keyword evidence="3" id="KW-1185">Reference proteome</keyword>
<dbReference type="EMBL" id="BAABFL010000475">
    <property type="protein sequence ID" value="GAA4652399.1"/>
    <property type="molecule type" value="Genomic_DNA"/>
</dbReference>
<protein>
    <submittedName>
        <fullName evidence="2">PilZ domain-containing protein</fullName>
    </submittedName>
</protein>
<proteinExistence type="predicted"/>